<protein>
    <submittedName>
        <fullName evidence="2">USH2A protein</fullName>
    </submittedName>
</protein>
<evidence type="ECO:0000256" key="1">
    <source>
        <dbReference type="SAM" id="MobiDB-lite"/>
    </source>
</evidence>
<feature type="region of interest" description="Disordered" evidence="1">
    <location>
        <begin position="195"/>
        <end position="217"/>
    </location>
</feature>
<organism evidence="2 3">
    <name type="scientific">Polypterus senegalus</name>
    <name type="common">Senegal bichir</name>
    <dbReference type="NCBI Taxonomy" id="55291"/>
    <lineage>
        <taxon>Eukaryota</taxon>
        <taxon>Metazoa</taxon>
        <taxon>Chordata</taxon>
        <taxon>Craniata</taxon>
        <taxon>Vertebrata</taxon>
        <taxon>Euteleostomi</taxon>
        <taxon>Actinopterygii</taxon>
        <taxon>Polypteriformes</taxon>
        <taxon>Polypteridae</taxon>
        <taxon>Polypterus</taxon>
    </lineage>
</organism>
<proteinExistence type="predicted"/>
<keyword evidence="3" id="KW-1185">Reference proteome</keyword>
<name>A0A8X7XFJ9_POLSE</name>
<feature type="non-terminal residue" evidence="2">
    <location>
        <position position="1"/>
    </location>
</feature>
<dbReference type="Proteomes" id="UP000886611">
    <property type="component" value="Unassembled WGS sequence"/>
</dbReference>
<reference evidence="2 3" key="1">
    <citation type="journal article" date="2021" name="Cell">
        <title>Tracing the genetic footprints of vertebrate landing in non-teleost ray-finned fishes.</title>
        <authorList>
            <person name="Bi X."/>
            <person name="Wang K."/>
            <person name="Yang L."/>
            <person name="Pan H."/>
            <person name="Jiang H."/>
            <person name="Wei Q."/>
            <person name="Fang M."/>
            <person name="Yu H."/>
            <person name="Zhu C."/>
            <person name="Cai Y."/>
            <person name="He Y."/>
            <person name="Gan X."/>
            <person name="Zeng H."/>
            <person name="Yu D."/>
            <person name="Zhu Y."/>
            <person name="Jiang H."/>
            <person name="Qiu Q."/>
            <person name="Yang H."/>
            <person name="Zhang Y.E."/>
            <person name="Wang W."/>
            <person name="Zhu M."/>
            <person name="He S."/>
            <person name="Zhang G."/>
        </authorList>
    </citation>
    <scope>NUCLEOTIDE SEQUENCE [LARGE SCALE GENOMIC DNA]</scope>
    <source>
        <strain evidence="2">Bchr_013</strain>
    </source>
</reference>
<dbReference type="EMBL" id="JAATIS010000859">
    <property type="protein sequence ID" value="KAG2467331.1"/>
    <property type="molecule type" value="Genomic_DNA"/>
</dbReference>
<evidence type="ECO:0000313" key="2">
    <source>
        <dbReference type="EMBL" id="KAG2467331.1"/>
    </source>
</evidence>
<comment type="caution">
    <text evidence="2">The sequence shown here is derived from an EMBL/GenBank/DDBJ whole genome shotgun (WGS) entry which is preliminary data.</text>
</comment>
<dbReference type="AlphaFoldDB" id="A0A8X7XFJ9"/>
<sequence>MALIHVVFLFDFLRYEVRIEARSFLGCASSGWPTVKTSGAAPVNQPAPRVELQIDSDGFSSIFVIYWTMRQQPNGKILSFEGHRRQILSNPSTLDATLVYKNTSTSLRDSFTECECQQFKEELLTAGLLLISRKVSGLKIECKYLKEGFAVIHLRRTIITFGYWASTDMAVQPKITQEVLQWALDSPPALTLLRRQEKTPKKNTSRENGTNLRKGKDPLPGVVHEFCRDVAKYLALDPNWSSTPPKAPQYRAPFSVISNLTTIYLDWSHSFVLNGELKEYILTENAVWLYSGLRSSLHLPRTSDKSERAKRRVACPIV</sequence>
<evidence type="ECO:0000313" key="3">
    <source>
        <dbReference type="Proteomes" id="UP000886611"/>
    </source>
</evidence>
<gene>
    <name evidence="2" type="primary">Ush2a_2</name>
    <name evidence="2" type="ORF">GTO96_0010651</name>
</gene>
<accession>A0A8X7XFJ9</accession>
<feature type="non-terminal residue" evidence="2">
    <location>
        <position position="318"/>
    </location>
</feature>